<dbReference type="EMBL" id="ML986641">
    <property type="protein sequence ID" value="KAF2262335.1"/>
    <property type="molecule type" value="Genomic_DNA"/>
</dbReference>
<evidence type="ECO:0000313" key="3">
    <source>
        <dbReference type="Proteomes" id="UP000800093"/>
    </source>
</evidence>
<evidence type="ECO:0000313" key="2">
    <source>
        <dbReference type="EMBL" id="KAF2262335.1"/>
    </source>
</evidence>
<dbReference type="Proteomes" id="UP000800093">
    <property type="component" value="Unassembled WGS sequence"/>
</dbReference>
<feature type="region of interest" description="Disordered" evidence="1">
    <location>
        <begin position="262"/>
        <end position="283"/>
    </location>
</feature>
<accession>A0A9P4MYC1</accession>
<feature type="region of interest" description="Disordered" evidence="1">
    <location>
        <begin position="1"/>
        <end position="158"/>
    </location>
</feature>
<protein>
    <submittedName>
        <fullName evidence="2">Uncharacterized protein</fullName>
    </submittedName>
</protein>
<gene>
    <name evidence="2" type="ORF">CC78DRAFT_618564</name>
</gene>
<proteinExistence type="predicted"/>
<organism evidence="2 3">
    <name type="scientific">Lojkania enalia</name>
    <dbReference type="NCBI Taxonomy" id="147567"/>
    <lineage>
        <taxon>Eukaryota</taxon>
        <taxon>Fungi</taxon>
        <taxon>Dikarya</taxon>
        <taxon>Ascomycota</taxon>
        <taxon>Pezizomycotina</taxon>
        <taxon>Dothideomycetes</taxon>
        <taxon>Pleosporomycetidae</taxon>
        <taxon>Pleosporales</taxon>
        <taxon>Pleosporales incertae sedis</taxon>
        <taxon>Lojkania</taxon>
    </lineage>
</organism>
<name>A0A9P4MYC1_9PLEO</name>
<evidence type="ECO:0000256" key="1">
    <source>
        <dbReference type="SAM" id="MobiDB-lite"/>
    </source>
</evidence>
<sequence length="327" mass="36473">MPSRGVMKDSSNAEDYNSAEDRNSADDNSSAERLGNVKRSSKIAAKGKICMRATTIREDRKDGLPRKPSLREMVAKKRRLSIPSPRRDPKRHYITYTRRKKRHHIDVSGSSYKGPNASSSSVSTHTKATRPRREQRSSSGCPKPAARRQPLHKEPAHFFKLPDTRHIKSTTSNKLELKDALAISDFITLKYPVEVPVPHEQDMFYEFIGLNGLKVYVDALRNKLEDNRDSSVEDAVGAPLPSMEPPKLQTLLTNAEHGLCGNEDAVATSSPDDSSGDEDETYADGNRIIDLSPNHVFTDSDTESDELVFSIMRDAVVVHVFVFVGNI</sequence>
<dbReference type="AlphaFoldDB" id="A0A9P4MYC1"/>
<feature type="compositionally biased region" description="Basic residues" evidence="1">
    <location>
        <begin position="88"/>
        <end position="104"/>
    </location>
</feature>
<feature type="compositionally biased region" description="Polar residues" evidence="1">
    <location>
        <begin position="108"/>
        <end position="126"/>
    </location>
</feature>
<feature type="compositionally biased region" description="Basic and acidic residues" evidence="1">
    <location>
        <begin position="55"/>
        <end position="75"/>
    </location>
</feature>
<comment type="caution">
    <text evidence="2">The sequence shown here is derived from an EMBL/GenBank/DDBJ whole genome shotgun (WGS) entry which is preliminary data.</text>
</comment>
<reference evidence="3" key="1">
    <citation type="journal article" date="2020" name="Stud. Mycol.">
        <title>101 Dothideomycetes genomes: A test case for predicting lifestyles and emergence of pathogens.</title>
        <authorList>
            <person name="Haridas S."/>
            <person name="Albert R."/>
            <person name="Binder M."/>
            <person name="Bloem J."/>
            <person name="LaButti K."/>
            <person name="Salamov A."/>
            <person name="Andreopoulos B."/>
            <person name="Baker S."/>
            <person name="Barry K."/>
            <person name="Bills G."/>
            <person name="Bluhm B."/>
            <person name="Cannon C."/>
            <person name="Castanera R."/>
            <person name="Culley D."/>
            <person name="Daum C."/>
            <person name="Ezra D."/>
            <person name="Gonzalez J."/>
            <person name="Henrissat B."/>
            <person name="Kuo A."/>
            <person name="Liang C."/>
            <person name="Lipzen A."/>
            <person name="Lutzoni F."/>
            <person name="Magnuson J."/>
            <person name="Mondo S."/>
            <person name="Nolan M."/>
            <person name="Ohm R."/>
            <person name="Pangilinan J."/>
            <person name="Park H.-J."/>
            <person name="Ramirez L."/>
            <person name="Alfaro M."/>
            <person name="Sun H."/>
            <person name="Tritt A."/>
            <person name="Yoshinaga Y."/>
            <person name="Zwiers L.-H."/>
            <person name="Turgeon B."/>
            <person name="Goodwin S."/>
            <person name="Spatafora J."/>
            <person name="Crous P."/>
            <person name="Grigoriev I."/>
        </authorList>
    </citation>
    <scope>NUCLEOTIDE SEQUENCE [LARGE SCALE GENOMIC DNA]</scope>
    <source>
        <strain evidence="3">CBS 304.66</strain>
    </source>
</reference>
<keyword evidence="3" id="KW-1185">Reference proteome</keyword>